<keyword evidence="2" id="KW-0540">Nuclease</keyword>
<dbReference type="InterPro" id="IPR003615">
    <property type="entry name" value="HNH_nuc"/>
</dbReference>
<dbReference type="CDD" id="cd00085">
    <property type="entry name" value="HNHc"/>
    <property type="match status" value="1"/>
</dbReference>
<evidence type="ECO:0000313" key="3">
    <source>
        <dbReference type="Proteomes" id="UP000321907"/>
    </source>
</evidence>
<dbReference type="PANTHER" id="PTHR33877:SF2">
    <property type="entry name" value="OS07G0170200 PROTEIN"/>
    <property type="match status" value="1"/>
</dbReference>
<proteinExistence type="predicted"/>
<comment type="caution">
    <text evidence="2">The sequence shown here is derived from an EMBL/GenBank/DDBJ whole genome shotgun (WGS) entry which is preliminary data.</text>
</comment>
<dbReference type="OrthoDB" id="9802901at2"/>
<dbReference type="PANTHER" id="PTHR33877">
    <property type="entry name" value="SLL1193 PROTEIN"/>
    <property type="match status" value="1"/>
</dbReference>
<accession>A0A5C7FSL7</accession>
<dbReference type="InterPro" id="IPR052892">
    <property type="entry name" value="NA-targeting_endonuclease"/>
</dbReference>
<protein>
    <submittedName>
        <fullName evidence="2">HNH endonuclease</fullName>
    </submittedName>
</protein>
<dbReference type="GO" id="GO:0008270">
    <property type="term" value="F:zinc ion binding"/>
    <property type="evidence" value="ECO:0007669"/>
    <property type="project" value="InterPro"/>
</dbReference>
<reference evidence="2 3" key="1">
    <citation type="submission" date="2019-08" db="EMBL/GenBank/DDBJ databases">
        <title>Lewinella sp. strain SSH13 Genome sequencing and assembly.</title>
        <authorList>
            <person name="Kim I."/>
        </authorList>
    </citation>
    <scope>NUCLEOTIDE SEQUENCE [LARGE SCALE GENOMIC DNA]</scope>
    <source>
        <strain evidence="2 3">SSH13</strain>
    </source>
</reference>
<dbReference type="AlphaFoldDB" id="A0A5C7FSL7"/>
<dbReference type="RefSeq" id="WP_147929505.1">
    <property type="nucleotide sequence ID" value="NZ_VOXD01000004.1"/>
</dbReference>
<dbReference type="Pfam" id="PF01844">
    <property type="entry name" value="HNH"/>
    <property type="match status" value="1"/>
</dbReference>
<evidence type="ECO:0000259" key="1">
    <source>
        <dbReference type="SMART" id="SM00507"/>
    </source>
</evidence>
<dbReference type="GO" id="GO:0004519">
    <property type="term" value="F:endonuclease activity"/>
    <property type="evidence" value="ECO:0007669"/>
    <property type="project" value="UniProtKB-KW"/>
</dbReference>
<dbReference type="SMART" id="SM00507">
    <property type="entry name" value="HNHc"/>
    <property type="match status" value="1"/>
</dbReference>
<dbReference type="Proteomes" id="UP000321907">
    <property type="component" value="Unassembled WGS sequence"/>
</dbReference>
<evidence type="ECO:0000313" key="2">
    <source>
        <dbReference type="EMBL" id="TXF91048.1"/>
    </source>
</evidence>
<dbReference type="EMBL" id="VOXD01000004">
    <property type="protein sequence ID" value="TXF91048.1"/>
    <property type="molecule type" value="Genomic_DNA"/>
</dbReference>
<gene>
    <name evidence="2" type="ORF">FUA23_04390</name>
</gene>
<dbReference type="Gene3D" id="1.10.30.50">
    <property type="match status" value="1"/>
</dbReference>
<organism evidence="2 3">
    <name type="scientific">Neolewinella aurantiaca</name>
    <dbReference type="NCBI Taxonomy" id="2602767"/>
    <lineage>
        <taxon>Bacteria</taxon>
        <taxon>Pseudomonadati</taxon>
        <taxon>Bacteroidota</taxon>
        <taxon>Saprospiria</taxon>
        <taxon>Saprospirales</taxon>
        <taxon>Lewinellaceae</taxon>
        <taxon>Neolewinella</taxon>
    </lineage>
</organism>
<keyword evidence="3" id="KW-1185">Reference proteome</keyword>
<dbReference type="InterPro" id="IPR002711">
    <property type="entry name" value="HNH"/>
</dbReference>
<keyword evidence="2" id="KW-0378">Hydrolase</keyword>
<name>A0A5C7FSL7_9BACT</name>
<dbReference type="GO" id="GO:0003676">
    <property type="term" value="F:nucleic acid binding"/>
    <property type="evidence" value="ECO:0007669"/>
    <property type="project" value="InterPro"/>
</dbReference>
<sequence length="424" mass="49603">MAKRKGLSKKIRFEVFKRDKFTCQYCGRKSPDVILNCDHIDPVAKGGTNEITNLITSCFDCNSGKSDRKLDDDTVVAKQRKQLEEIQERREQIELMLKWKKSLDTLDSDVGEMISEYVESRIKPFTLSEKGTLGLENHIKKFGVNDLLNGIDVGLEKYLKYNSGGELEQSSVETFLDKLGGIIAIQNMPPIKQKLAYIKGIARNRFNYWDNRKGSIILSHYVQALEDYGWSEEKILEDLETEVIKISKESNNWSEWRRVLEKWTQDIRGWEKSQSTNQVQSMEFSFEDLERHAYMTQCEISDNIGTILYIADIFEGFNKEEFIHKIISSISKFLIEENDFERDKEKDEIVFEFMEREGFNQYFDYSKGDESKFGIRIKISSIIDELITEIFGSIHYPSKRYSRKDCEILMRNHIEKFKTTPNKA</sequence>
<feature type="domain" description="HNH nuclease" evidence="1">
    <location>
        <begin position="10"/>
        <end position="63"/>
    </location>
</feature>
<keyword evidence="2" id="KW-0255">Endonuclease</keyword>